<evidence type="ECO:0000256" key="2">
    <source>
        <dbReference type="HAMAP-Rule" id="MF_00489"/>
    </source>
</evidence>
<evidence type="ECO:0000313" key="4">
    <source>
        <dbReference type="Proteomes" id="UP001595962"/>
    </source>
</evidence>
<dbReference type="NCBIfam" id="NF001095">
    <property type="entry name" value="PRK00124.1"/>
    <property type="match status" value="1"/>
</dbReference>
<gene>
    <name evidence="3" type="ORF">ACFO3I_06415</name>
</gene>
<comment type="caution">
    <text evidence="3">The sequence shown here is derived from an EMBL/GenBank/DDBJ whole genome shotgun (WGS) entry which is preliminary data.</text>
</comment>
<reference evidence="4" key="1">
    <citation type="journal article" date="2019" name="Int. J. Syst. Evol. Microbiol.">
        <title>The Global Catalogue of Microorganisms (GCM) 10K type strain sequencing project: providing services to taxonomists for standard genome sequencing and annotation.</title>
        <authorList>
            <consortium name="The Broad Institute Genomics Platform"/>
            <consortium name="The Broad Institute Genome Sequencing Center for Infectious Disease"/>
            <person name="Wu L."/>
            <person name="Ma J."/>
        </authorList>
    </citation>
    <scope>NUCLEOTIDE SEQUENCE [LARGE SCALE GENOMIC DNA]</scope>
    <source>
        <strain evidence="4">DT28</strain>
    </source>
</reference>
<dbReference type="PANTHER" id="PTHR35146">
    <property type="entry name" value="UPF0178 PROTEIN YAII"/>
    <property type="match status" value="1"/>
</dbReference>
<dbReference type="PANTHER" id="PTHR35146:SF1">
    <property type="entry name" value="UPF0178 PROTEIN YAII"/>
    <property type="match status" value="1"/>
</dbReference>
<dbReference type="RefSeq" id="WP_377332684.1">
    <property type="nucleotide sequence ID" value="NZ_JBHSGB010000006.1"/>
</dbReference>
<organism evidence="3 4">
    <name type="scientific">Rheinheimera marina</name>
    <dbReference type="NCBI Taxonomy" id="1774958"/>
    <lineage>
        <taxon>Bacteria</taxon>
        <taxon>Pseudomonadati</taxon>
        <taxon>Pseudomonadota</taxon>
        <taxon>Gammaproteobacteria</taxon>
        <taxon>Chromatiales</taxon>
        <taxon>Chromatiaceae</taxon>
        <taxon>Rheinheimera</taxon>
    </lineage>
</organism>
<proteinExistence type="inferred from homology"/>
<comment type="similarity">
    <text evidence="1 2">Belongs to the UPF0178 family.</text>
</comment>
<dbReference type="HAMAP" id="MF_00489">
    <property type="entry name" value="UPF0178"/>
    <property type="match status" value="1"/>
</dbReference>
<accession>A0ABV9JK75</accession>
<dbReference type="Proteomes" id="UP001595962">
    <property type="component" value="Unassembled WGS sequence"/>
</dbReference>
<evidence type="ECO:0000256" key="1">
    <source>
        <dbReference type="ARBA" id="ARBA00008522"/>
    </source>
</evidence>
<sequence>MIWLDADACPVVLREMLFRAAERTKTNLQLVANHRLPVPKSAFIRAIQVEQGFDVADHHISSAICAGDLLISNDIPLAAAVIAKGAVCLTTKGQLLDSQNISERLVVRDLADELRGSGVQMRGPAPLSQADKQQFANQLDRYLQRVSQNSGGR</sequence>
<evidence type="ECO:0000313" key="3">
    <source>
        <dbReference type="EMBL" id="MFC4654652.1"/>
    </source>
</evidence>
<keyword evidence="4" id="KW-1185">Reference proteome</keyword>
<dbReference type="CDD" id="cd18720">
    <property type="entry name" value="PIN_YqxD-like"/>
    <property type="match status" value="1"/>
</dbReference>
<dbReference type="EMBL" id="JBHSGB010000006">
    <property type="protein sequence ID" value="MFC4654652.1"/>
    <property type="molecule type" value="Genomic_DNA"/>
</dbReference>
<name>A0ABV9JK75_9GAMM</name>
<dbReference type="Pfam" id="PF02639">
    <property type="entry name" value="DUF188"/>
    <property type="match status" value="1"/>
</dbReference>
<dbReference type="InterPro" id="IPR003791">
    <property type="entry name" value="UPF0178"/>
</dbReference>
<protein>
    <recommendedName>
        <fullName evidence="2">UPF0178 protein ACFO3I_06415</fullName>
    </recommendedName>
</protein>